<dbReference type="InterPro" id="IPR036388">
    <property type="entry name" value="WH-like_DNA-bd_sf"/>
</dbReference>
<reference evidence="2 3" key="1">
    <citation type="submission" date="2021-01" db="EMBL/GenBank/DDBJ databases">
        <title>Sequencing the genomes of 1000 actinobacteria strains.</title>
        <authorList>
            <person name="Klenk H.-P."/>
        </authorList>
    </citation>
    <scope>NUCLEOTIDE SEQUENCE [LARGE SCALE GENOMIC DNA]</scope>
    <source>
        <strain evidence="2 3">DSM 18239</strain>
    </source>
</reference>
<evidence type="ECO:0000313" key="2">
    <source>
        <dbReference type="EMBL" id="MBM7510033.1"/>
    </source>
</evidence>
<sequence length="197" mass="21604">MSVEHMAVVLNHSQATGTAKVLLLGIANHAGDGGAWPSIRTLTRYAGVDDRNVRRALRTLEELGELHISVQHGGGERMPDYRRPNRYEVLVRCPSWCDRSAQHRDVRTSDTDLWDGNSTPWRKRPPPPGASAPRPPGVNAPRPLAPAPPEPSREPPEEPRLELSGSGIHSSHGLYGAEPDELYPPGVTDPLDFGRNE</sequence>
<dbReference type="Proteomes" id="UP000732378">
    <property type="component" value="Unassembled WGS sequence"/>
</dbReference>
<feature type="region of interest" description="Disordered" evidence="1">
    <location>
        <begin position="100"/>
        <end position="197"/>
    </location>
</feature>
<gene>
    <name evidence="2" type="ORF">JOE61_003847</name>
</gene>
<dbReference type="Pfam" id="PF13730">
    <property type="entry name" value="HTH_36"/>
    <property type="match status" value="1"/>
</dbReference>
<accession>A0ABS2MFS3</accession>
<feature type="compositionally biased region" description="Low complexity" evidence="1">
    <location>
        <begin position="162"/>
        <end position="176"/>
    </location>
</feature>
<dbReference type="EMBL" id="JAFBBZ010000001">
    <property type="protein sequence ID" value="MBM7510033.1"/>
    <property type="molecule type" value="Genomic_DNA"/>
</dbReference>
<evidence type="ECO:0000256" key="1">
    <source>
        <dbReference type="SAM" id="MobiDB-lite"/>
    </source>
</evidence>
<dbReference type="RefSeq" id="WP_193667345.1">
    <property type="nucleotide sequence ID" value="NZ_JACDTV010000002.1"/>
</dbReference>
<proteinExistence type="predicted"/>
<dbReference type="InterPro" id="IPR036390">
    <property type="entry name" value="WH_DNA-bd_sf"/>
</dbReference>
<protein>
    <recommendedName>
        <fullName evidence="4">Helix-turn-helix domain-containing protein</fullName>
    </recommendedName>
</protein>
<name>A0ABS2MFS3_9ACTN</name>
<evidence type="ECO:0000313" key="3">
    <source>
        <dbReference type="Proteomes" id="UP000732378"/>
    </source>
</evidence>
<dbReference type="Gene3D" id="1.10.10.10">
    <property type="entry name" value="Winged helix-like DNA-binding domain superfamily/Winged helix DNA-binding domain"/>
    <property type="match status" value="1"/>
</dbReference>
<keyword evidence="3" id="KW-1185">Reference proteome</keyword>
<feature type="compositionally biased region" description="Pro residues" evidence="1">
    <location>
        <begin position="126"/>
        <end position="150"/>
    </location>
</feature>
<feature type="compositionally biased region" description="Basic and acidic residues" evidence="1">
    <location>
        <begin position="151"/>
        <end position="161"/>
    </location>
</feature>
<comment type="caution">
    <text evidence="2">The sequence shown here is derived from an EMBL/GenBank/DDBJ whole genome shotgun (WGS) entry which is preliminary data.</text>
</comment>
<feature type="compositionally biased region" description="Basic and acidic residues" evidence="1">
    <location>
        <begin position="100"/>
        <end position="110"/>
    </location>
</feature>
<organism evidence="2 3">
    <name type="scientific">Nocardioides salarius</name>
    <dbReference type="NCBI Taxonomy" id="374513"/>
    <lineage>
        <taxon>Bacteria</taxon>
        <taxon>Bacillati</taxon>
        <taxon>Actinomycetota</taxon>
        <taxon>Actinomycetes</taxon>
        <taxon>Propionibacteriales</taxon>
        <taxon>Nocardioidaceae</taxon>
        <taxon>Nocardioides</taxon>
    </lineage>
</organism>
<evidence type="ECO:0008006" key="4">
    <source>
        <dbReference type="Google" id="ProtNLM"/>
    </source>
</evidence>
<dbReference type="SUPFAM" id="SSF46785">
    <property type="entry name" value="Winged helix' DNA-binding domain"/>
    <property type="match status" value="1"/>
</dbReference>